<evidence type="ECO:0000259" key="2">
    <source>
        <dbReference type="Pfam" id="PF24626"/>
    </source>
</evidence>
<organism evidence="3 4">
    <name type="scientific">Hevea brasiliensis</name>
    <name type="common">Para rubber tree</name>
    <name type="synonym">Siphonia brasiliensis</name>
    <dbReference type="NCBI Taxonomy" id="3981"/>
    <lineage>
        <taxon>Eukaryota</taxon>
        <taxon>Viridiplantae</taxon>
        <taxon>Streptophyta</taxon>
        <taxon>Embryophyta</taxon>
        <taxon>Tracheophyta</taxon>
        <taxon>Spermatophyta</taxon>
        <taxon>Magnoliopsida</taxon>
        <taxon>eudicotyledons</taxon>
        <taxon>Gunneridae</taxon>
        <taxon>Pentapetalae</taxon>
        <taxon>rosids</taxon>
        <taxon>fabids</taxon>
        <taxon>Malpighiales</taxon>
        <taxon>Euphorbiaceae</taxon>
        <taxon>Crotonoideae</taxon>
        <taxon>Micrandreae</taxon>
        <taxon>Hevea</taxon>
    </lineage>
</organism>
<accession>A0A6A6KFZ0</accession>
<comment type="caution">
    <text evidence="3">The sequence shown here is derived from an EMBL/GenBank/DDBJ whole genome shotgun (WGS) entry which is preliminary data.</text>
</comment>
<dbReference type="InterPro" id="IPR023780">
    <property type="entry name" value="Chromo_domain"/>
</dbReference>
<evidence type="ECO:0000259" key="1">
    <source>
        <dbReference type="Pfam" id="PF00385"/>
    </source>
</evidence>
<dbReference type="AlphaFoldDB" id="A0A6A6KFZ0"/>
<dbReference type="InterPro" id="IPR016197">
    <property type="entry name" value="Chromo-like_dom_sf"/>
</dbReference>
<dbReference type="InterPro" id="IPR056924">
    <property type="entry name" value="SH3_Tf2-1"/>
</dbReference>
<dbReference type="Pfam" id="PF24626">
    <property type="entry name" value="SH3_Tf2-1"/>
    <property type="match status" value="1"/>
</dbReference>
<evidence type="ECO:0000313" key="3">
    <source>
        <dbReference type="EMBL" id="KAF2286993.1"/>
    </source>
</evidence>
<reference evidence="3 4" key="1">
    <citation type="journal article" date="2020" name="Mol. Plant">
        <title>The Chromosome-Based Rubber Tree Genome Provides New Insights into Spurge Genome Evolution and Rubber Biosynthesis.</title>
        <authorList>
            <person name="Liu J."/>
            <person name="Shi C."/>
            <person name="Shi C.C."/>
            <person name="Li W."/>
            <person name="Zhang Q.J."/>
            <person name="Zhang Y."/>
            <person name="Li K."/>
            <person name="Lu H.F."/>
            <person name="Shi C."/>
            <person name="Zhu S.T."/>
            <person name="Xiao Z.Y."/>
            <person name="Nan H."/>
            <person name="Yue Y."/>
            <person name="Zhu X.G."/>
            <person name="Wu Y."/>
            <person name="Hong X.N."/>
            <person name="Fan G.Y."/>
            <person name="Tong Y."/>
            <person name="Zhang D."/>
            <person name="Mao C.L."/>
            <person name="Liu Y.L."/>
            <person name="Hao S.J."/>
            <person name="Liu W.Q."/>
            <person name="Lv M.Q."/>
            <person name="Zhang H.B."/>
            <person name="Liu Y."/>
            <person name="Hu-Tang G.R."/>
            <person name="Wang J.P."/>
            <person name="Wang J.H."/>
            <person name="Sun Y.H."/>
            <person name="Ni S.B."/>
            <person name="Chen W.B."/>
            <person name="Zhang X.C."/>
            <person name="Jiao Y.N."/>
            <person name="Eichler E.E."/>
            <person name="Li G.H."/>
            <person name="Liu X."/>
            <person name="Gao L.Z."/>
        </authorList>
    </citation>
    <scope>NUCLEOTIDE SEQUENCE [LARGE SCALE GENOMIC DNA]</scope>
    <source>
        <strain evidence="4">cv. GT1</strain>
        <tissue evidence="3">Leaf</tissue>
    </source>
</reference>
<proteinExistence type="predicted"/>
<protein>
    <submittedName>
        <fullName evidence="3">Uncharacterized protein</fullName>
    </submittedName>
</protein>
<name>A0A6A6KFZ0_HEVBR</name>
<feature type="domain" description="Chromo" evidence="1">
    <location>
        <begin position="99"/>
        <end position="144"/>
    </location>
</feature>
<gene>
    <name evidence="3" type="ORF">GH714_036788</name>
</gene>
<feature type="domain" description="Tf2-1-like SH3-like" evidence="2">
    <location>
        <begin position="48"/>
        <end position="75"/>
    </location>
</feature>
<keyword evidence="4" id="KW-1185">Reference proteome</keyword>
<dbReference type="SUPFAM" id="SSF54160">
    <property type="entry name" value="Chromo domain-like"/>
    <property type="match status" value="1"/>
</dbReference>
<evidence type="ECO:0000313" key="4">
    <source>
        <dbReference type="Proteomes" id="UP000467840"/>
    </source>
</evidence>
<sequence length="226" mass="25423">MGHVEINAAEIQHSEPEIPEVIEGHFAQMELPFFSIGGISHPKTMKLQGEVAYCLQLPSTAKIHPVFHVSQLKKVVGNHDVIPSLPTEMAIEELLPILPEAIIARWTVEKDGNSIPQLLIQWQGHPLDEATWLDESNCQGQFPDFSLEEKVAISVRGNDAEKFPPEPKGRKKKNWLVYTRRDKKNLEDKTLNLSTSLLRGNFDTKGQSQYQFVGGNFSNHMTTTTT</sequence>
<dbReference type="Pfam" id="PF00385">
    <property type="entry name" value="Chromo"/>
    <property type="match status" value="1"/>
</dbReference>
<dbReference type="EMBL" id="JAAGAX010000017">
    <property type="protein sequence ID" value="KAF2286993.1"/>
    <property type="molecule type" value="Genomic_DNA"/>
</dbReference>
<dbReference type="Proteomes" id="UP000467840">
    <property type="component" value="Chromosome 3"/>
</dbReference>